<feature type="signal peptide" evidence="1">
    <location>
        <begin position="1"/>
        <end position="23"/>
    </location>
</feature>
<evidence type="ECO:0000313" key="2">
    <source>
        <dbReference type="EMBL" id="PYF75701.1"/>
    </source>
</evidence>
<gene>
    <name evidence="2" type="ORF">B0O44_102255</name>
</gene>
<keyword evidence="1" id="KW-0732">Signal</keyword>
<feature type="chain" id="PRO_5016363074" description="DUF4369 domain-containing protein" evidence="1">
    <location>
        <begin position="24"/>
        <end position="230"/>
    </location>
</feature>
<keyword evidence="3" id="KW-1185">Reference proteome</keyword>
<sequence length="230" mass="25007">MMKSVKLYLLFFFLICFIRPVSAQDAVIIEDGNFVRGTIQGTDFSTVQIRLDDQSVAAYKAKDIKEFLWNGNTYVSKPVVIKKRMEIRFFKAEELGTVNLYSMGEDASAEATEPTRSRVRPAVGLGLGTGGYGSGVGVGGGLSFDLGRRQGNSSRKGSGKAIYYIERPGAGPIQALPLDGGSDAKTSQIKAILLQKLSNDEDLAERINATESFDAKSIKAYVNAYNAMHK</sequence>
<proteinExistence type="predicted"/>
<accession>A0A318UIA0</accession>
<dbReference type="EMBL" id="QKLU01000002">
    <property type="protein sequence ID" value="PYF75701.1"/>
    <property type="molecule type" value="Genomic_DNA"/>
</dbReference>
<dbReference type="Proteomes" id="UP000248198">
    <property type="component" value="Unassembled WGS sequence"/>
</dbReference>
<evidence type="ECO:0000313" key="3">
    <source>
        <dbReference type="Proteomes" id="UP000248198"/>
    </source>
</evidence>
<evidence type="ECO:0008006" key="4">
    <source>
        <dbReference type="Google" id="ProtNLM"/>
    </source>
</evidence>
<name>A0A318UIA0_9SPHI</name>
<protein>
    <recommendedName>
        <fullName evidence="4">DUF4369 domain-containing protein</fullName>
    </recommendedName>
</protein>
<comment type="caution">
    <text evidence="2">The sequence shown here is derived from an EMBL/GenBank/DDBJ whole genome shotgun (WGS) entry which is preliminary data.</text>
</comment>
<reference evidence="2 3" key="1">
    <citation type="submission" date="2018-06" db="EMBL/GenBank/DDBJ databases">
        <title>Genomic Encyclopedia of Archaeal and Bacterial Type Strains, Phase II (KMG-II): from individual species to whole genera.</title>
        <authorList>
            <person name="Goeker M."/>
        </authorList>
    </citation>
    <scope>NUCLEOTIDE SEQUENCE [LARGE SCALE GENOMIC DNA]</scope>
    <source>
        <strain evidence="2 3">DSM 27372</strain>
    </source>
</reference>
<dbReference type="AlphaFoldDB" id="A0A318UIA0"/>
<organism evidence="2 3">
    <name type="scientific">Pedobacter nutrimenti</name>
    <dbReference type="NCBI Taxonomy" id="1241337"/>
    <lineage>
        <taxon>Bacteria</taxon>
        <taxon>Pseudomonadati</taxon>
        <taxon>Bacteroidota</taxon>
        <taxon>Sphingobacteriia</taxon>
        <taxon>Sphingobacteriales</taxon>
        <taxon>Sphingobacteriaceae</taxon>
        <taxon>Pedobacter</taxon>
    </lineage>
</organism>
<evidence type="ECO:0000256" key="1">
    <source>
        <dbReference type="SAM" id="SignalP"/>
    </source>
</evidence>
<dbReference type="RefSeq" id="WP_245943604.1">
    <property type="nucleotide sequence ID" value="NZ_QKLU01000002.1"/>
</dbReference>